<evidence type="ECO:0000256" key="5">
    <source>
        <dbReference type="ARBA" id="ARBA00022723"/>
    </source>
</evidence>
<evidence type="ECO:0000256" key="3">
    <source>
        <dbReference type="ARBA" id="ARBA00006958"/>
    </source>
</evidence>
<dbReference type="GO" id="GO:0046872">
    <property type="term" value="F:metal ion binding"/>
    <property type="evidence" value="ECO:0007669"/>
    <property type="project" value="UniProtKB-KW"/>
</dbReference>
<dbReference type="InterPro" id="IPR027806">
    <property type="entry name" value="HARBI1_dom"/>
</dbReference>
<dbReference type="GO" id="GO:0005634">
    <property type="term" value="C:nucleus"/>
    <property type="evidence" value="ECO:0007669"/>
    <property type="project" value="UniProtKB-SubCell"/>
</dbReference>
<keyword evidence="6" id="KW-0378">Hydrolase</keyword>
<comment type="subcellular location">
    <subcellularLocation>
        <location evidence="2">Nucleus</location>
    </subcellularLocation>
</comment>
<keyword evidence="4" id="KW-0540">Nuclease</keyword>
<dbReference type="Proteomes" id="UP000235145">
    <property type="component" value="Unassembled WGS sequence"/>
</dbReference>
<evidence type="ECO:0000256" key="2">
    <source>
        <dbReference type="ARBA" id="ARBA00004123"/>
    </source>
</evidence>
<evidence type="ECO:0000259" key="9">
    <source>
        <dbReference type="Pfam" id="PF13359"/>
    </source>
</evidence>
<reference evidence="10 11" key="1">
    <citation type="journal article" date="2017" name="Nat. Commun.">
        <title>Genome assembly with in vitro proximity ligation data and whole-genome triplication in lettuce.</title>
        <authorList>
            <person name="Reyes-Chin-Wo S."/>
            <person name="Wang Z."/>
            <person name="Yang X."/>
            <person name="Kozik A."/>
            <person name="Arikit S."/>
            <person name="Song C."/>
            <person name="Xia L."/>
            <person name="Froenicke L."/>
            <person name="Lavelle D.O."/>
            <person name="Truco M.J."/>
            <person name="Xia R."/>
            <person name="Zhu S."/>
            <person name="Xu C."/>
            <person name="Xu H."/>
            <person name="Xu X."/>
            <person name="Cox K."/>
            <person name="Korf I."/>
            <person name="Meyers B.C."/>
            <person name="Michelmore R.W."/>
        </authorList>
    </citation>
    <scope>NUCLEOTIDE SEQUENCE [LARGE SCALE GENOMIC DNA]</scope>
    <source>
        <strain evidence="11">cv. Salinas</strain>
        <tissue evidence="10">Seedlings</tissue>
    </source>
</reference>
<evidence type="ECO:0000256" key="1">
    <source>
        <dbReference type="ARBA" id="ARBA00001968"/>
    </source>
</evidence>
<dbReference type="AlphaFoldDB" id="A0A9R1WQZ5"/>
<dbReference type="GO" id="GO:0016787">
    <property type="term" value="F:hydrolase activity"/>
    <property type="evidence" value="ECO:0007669"/>
    <property type="project" value="UniProtKB-KW"/>
</dbReference>
<evidence type="ECO:0000256" key="7">
    <source>
        <dbReference type="ARBA" id="ARBA00023242"/>
    </source>
</evidence>
<gene>
    <name evidence="10" type="ORF">LSAT_V11C100019990</name>
</gene>
<protein>
    <recommendedName>
        <fullName evidence="9">DDE Tnp4 domain-containing protein</fullName>
    </recommendedName>
</protein>
<proteinExistence type="inferred from homology"/>
<keyword evidence="5" id="KW-0479">Metal-binding</keyword>
<evidence type="ECO:0000313" key="10">
    <source>
        <dbReference type="EMBL" id="KAJ0227202.1"/>
    </source>
</evidence>
<evidence type="ECO:0000256" key="4">
    <source>
        <dbReference type="ARBA" id="ARBA00022722"/>
    </source>
</evidence>
<dbReference type="PANTHER" id="PTHR22930:SF221">
    <property type="entry name" value="NUCLEASE HARBI1"/>
    <property type="match status" value="1"/>
</dbReference>
<keyword evidence="11" id="KW-1185">Reference proteome</keyword>
<comment type="cofactor">
    <cofactor evidence="1">
        <name>a divalent metal cation</name>
        <dbReference type="ChEBI" id="CHEBI:60240"/>
    </cofactor>
</comment>
<dbReference type="Pfam" id="PF13359">
    <property type="entry name" value="DDE_Tnp_4"/>
    <property type="match status" value="1"/>
</dbReference>
<keyword evidence="7" id="KW-0539">Nucleus</keyword>
<sequence length="199" mass="22890">MWKSDCICAIDGIHVKAFVPQRDQIKYIGRKNCVTQNIIATCDFNMCFTFVWVGWEGSAHDTRIFNEARRRREVKFPLSAKRLVLLLINRSFIFSNSSIGVTKRYAFKFQLRDPVKIVSASMAIHNYIRMSGSGDATLQIAQEESYIMRNDEGHDDDIEPHDEVSSGQRRNDDMYMSAVRDMIVGHIFSRSNTRARNGV</sequence>
<name>A0A9R1WQZ5_LACSA</name>
<accession>A0A9R1WQZ5</accession>
<dbReference type="GO" id="GO:0004518">
    <property type="term" value="F:nuclease activity"/>
    <property type="evidence" value="ECO:0007669"/>
    <property type="project" value="UniProtKB-KW"/>
</dbReference>
<dbReference type="PANTHER" id="PTHR22930">
    <property type="match status" value="1"/>
</dbReference>
<evidence type="ECO:0000256" key="8">
    <source>
        <dbReference type="SAM" id="MobiDB-lite"/>
    </source>
</evidence>
<feature type="compositionally biased region" description="Basic and acidic residues" evidence="8">
    <location>
        <begin position="161"/>
        <end position="171"/>
    </location>
</feature>
<dbReference type="EMBL" id="NBSK02000001">
    <property type="protein sequence ID" value="KAJ0227202.1"/>
    <property type="molecule type" value="Genomic_DNA"/>
</dbReference>
<evidence type="ECO:0000313" key="11">
    <source>
        <dbReference type="Proteomes" id="UP000235145"/>
    </source>
</evidence>
<feature type="region of interest" description="Disordered" evidence="8">
    <location>
        <begin position="151"/>
        <end position="171"/>
    </location>
</feature>
<comment type="caution">
    <text evidence="10">The sequence shown here is derived from an EMBL/GenBank/DDBJ whole genome shotgun (WGS) entry which is preliminary data.</text>
</comment>
<evidence type="ECO:0000256" key="6">
    <source>
        <dbReference type="ARBA" id="ARBA00022801"/>
    </source>
</evidence>
<organism evidence="10 11">
    <name type="scientific">Lactuca sativa</name>
    <name type="common">Garden lettuce</name>
    <dbReference type="NCBI Taxonomy" id="4236"/>
    <lineage>
        <taxon>Eukaryota</taxon>
        <taxon>Viridiplantae</taxon>
        <taxon>Streptophyta</taxon>
        <taxon>Embryophyta</taxon>
        <taxon>Tracheophyta</taxon>
        <taxon>Spermatophyta</taxon>
        <taxon>Magnoliopsida</taxon>
        <taxon>eudicotyledons</taxon>
        <taxon>Gunneridae</taxon>
        <taxon>Pentapetalae</taxon>
        <taxon>asterids</taxon>
        <taxon>campanulids</taxon>
        <taxon>Asterales</taxon>
        <taxon>Asteraceae</taxon>
        <taxon>Cichorioideae</taxon>
        <taxon>Cichorieae</taxon>
        <taxon>Lactucinae</taxon>
        <taxon>Lactuca</taxon>
    </lineage>
</organism>
<comment type="similarity">
    <text evidence="3">Belongs to the HARBI1 family.</text>
</comment>
<feature type="domain" description="DDE Tnp4" evidence="9">
    <location>
        <begin position="10"/>
        <end position="75"/>
    </location>
</feature>
<dbReference type="InterPro" id="IPR045249">
    <property type="entry name" value="HARBI1-like"/>
</dbReference>